<evidence type="ECO:0000256" key="4">
    <source>
        <dbReference type="ARBA" id="ARBA00022860"/>
    </source>
</evidence>
<feature type="compositionally biased region" description="Gly residues" evidence="9">
    <location>
        <begin position="55"/>
        <end position="64"/>
    </location>
</feature>
<comment type="function">
    <text evidence="7 8">Thin filament-associated protein that is implicated in the regulation and modulation of smooth muscle contraction. It is capable of binding to actin, calmodulin and tropomyosin. The interaction of calponin with actin inhibits the actomyosin Mg-ATPase activity.</text>
</comment>
<dbReference type="GO" id="GO:0031032">
    <property type="term" value="P:actomyosin structure organization"/>
    <property type="evidence" value="ECO:0007669"/>
    <property type="project" value="InterPro"/>
</dbReference>
<dbReference type="FunFam" id="1.10.418.10:FF:000040">
    <property type="entry name" value="Calponin"/>
    <property type="match status" value="1"/>
</dbReference>
<dbReference type="InterPro" id="IPR050606">
    <property type="entry name" value="Calponin-like"/>
</dbReference>
<reference evidence="11" key="1">
    <citation type="submission" date="2018-10" db="EMBL/GenBank/DDBJ databases">
        <title>De novo assembly of a Great Dane genome.</title>
        <authorList>
            <person name="Kidd J.M."/>
            <person name="Pendleton A.L."/>
            <person name="Shen F."/>
            <person name="Emery S."/>
        </authorList>
    </citation>
    <scope>NUCLEOTIDE SEQUENCE [LARGE SCALE GENOMIC DNA]</scope>
    <source>
        <strain evidence="11">Great Dane</strain>
    </source>
</reference>
<keyword evidence="2" id="KW-0597">Phosphoprotein</keyword>
<protein>
    <recommendedName>
        <fullName evidence="8">Calponin</fullName>
    </recommendedName>
</protein>
<dbReference type="Pfam" id="PF00307">
    <property type="entry name" value="CH"/>
    <property type="match status" value="1"/>
</dbReference>
<dbReference type="PANTHER" id="PTHR47385:SF7">
    <property type="entry name" value="CALPONIN-2"/>
    <property type="match status" value="1"/>
</dbReference>
<evidence type="ECO:0000256" key="2">
    <source>
        <dbReference type="ARBA" id="ARBA00022553"/>
    </source>
</evidence>
<feature type="domain" description="Calponin-homology (CH)" evidence="10">
    <location>
        <begin position="144"/>
        <end position="248"/>
    </location>
</feature>
<evidence type="ECO:0000256" key="8">
    <source>
        <dbReference type="RuleBase" id="RU361224"/>
    </source>
</evidence>
<dbReference type="PANTHER" id="PTHR47385">
    <property type="entry name" value="CALPONIN"/>
    <property type="match status" value="1"/>
</dbReference>
<evidence type="ECO:0000256" key="5">
    <source>
        <dbReference type="ARBA" id="ARBA00022990"/>
    </source>
</evidence>
<feature type="compositionally biased region" description="Pro residues" evidence="9">
    <location>
        <begin position="1"/>
        <end position="10"/>
    </location>
</feature>
<feature type="compositionally biased region" description="Low complexity" evidence="9">
    <location>
        <begin position="44"/>
        <end position="54"/>
    </location>
</feature>
<dbReference type="PRINTS" id="PR00888">
    <property type="entry name" value="SM22CALPONIN"/>
</dbReference>
<dbReference type="GO" id="GO:0005516">
    <property type="term" value="F:calmodulin binding"/>
    <property type="evidence" value="ECO:0007669"/>
    <property type="project" value="UniProtKB-KW"/>
</dbReference>
<dbReference type="InterPro" id="IPR001715">
    <property type="entry name" value="CH_dom"/>
</dbReference>
<name>A0A8C0YU06_CANLF</name>
<evidence type="ECO:0000313" key="12">
    <source>
        <dbReference type="Proteomes" id="UP000694542"/>
    </source>
</evidence>
<proteinExistence type="inferred from homology"/>
<gene>
    <name evidence="11" type="primary">CNN2</name>
</gene>
<feature type="region of interest" description="Disordered" evidence="9">
    <location>
        <begin position="414"/>
        <end position="516"/>
    </location>
</feature>
<evidence type="ECO:0000313" key="11">
    <source>
        <dbReference type="Ensembl" id="ENSCAFP00040016263.1"/>
    </source>
</evidence>
<dbReference type="PROSITE" id="PS50021">
    <property type="entry name" value="CH"/>
    <property type="match status" value="1"/>
</dbReference>
<evidence type="ECO:0000259" key="10">
    <source>
        <dbReference type="PROSITE" id="PS50021"/>
    </source>
</evidence>
<dbReference type="SUPFAM" id="SSF47576">
    <property type="entry name" value="Calponin-homology domain, CH-domain"/>
    <property type="match status" value="1"/>
</dbReference>
<comment type="similarity">
    <text evidence="1 8">Belongs to the calponin family.</text>
</comment>
<dbReference type="InterPro" id="IPR000557">
    <property type="entry name" value="Calponin_repeat"/>
</dbReference>
<dbReference type="Ensembl" id="ENSCAFT00040018741.1">
    <property type="protein sequence ID" value="ENSCAFP00040016263.1"/>
    <property type="gene ID" value="ENSCAFG00040010098.1"/>
</dbReference>
<evidence type="ECO:0000256" key="7">
    <source>
        <dbReference type="ARBA" id="ARBA00025109"/>
    </source>
</evidence>
<dbReference type="InterPro" id="IPR001997">
    <property type="entry name" value="Calponin/LIMCH1"/>
</dbReference>
<dbReference type="GO" id="GO:0003779">
    <property type="term" value="F:actin binding"/>
    <property type="evidence" value="ECO:0007669"/>
    <property type="project" value="UniProtKB-KW"/>
</dbReference>
<sequence length="516" mass="53869">MPLAARPPPRCGSSGQGGTRGVLLRAPAGWEVRDPPDSVPSPIAARRGAGVTRAGRGGAGVGGEGLRKSGGRNPARRGLIRARARGPMSGGGVAPAPAPPSPPSRSPGPSRPVPPAMSSTQFNKGPSYGLSAEVKNRLLSKYDPQKEAELRSWIEGLTGLSIGPDFQKGLKDGVILCTLMNKLQPGSVPKINRSLQNWHQLENLSTFIKAMVSYGMNPVDLFEANDLFESGNMTQVQVSLLALAGKAKTKGLQSGVDIGVKYSEKQERNFDDATMKAGHCVIGLQMGTNKCASQSGMTAYGTRRHLYDPKNHILPPMDHSTISLQMGTNKCASQVGPPALPPPAPWACLARACLPRTSRSAFVPTSLCVPGAVTAGSVPHFPSEDCLGARPSLTCSHPVILTCPATLQILELPGAWGPSAPPGELPGGQGELDPDAAGSQGDALRTEAERRGRPSRAGQAPQSLCPVQGQERTVGTRPPLPRPFAALKRSPPSPGGHDGSRDPAAHLRHQAGDGQV</sequence>
<dbReference type="InterPro" id="IPR036872">
    <property type="entry name" value="CH_dom_sf"/>
</dbReference>
<dbReference type="SMART" id="SM00033">
    <property type="entry name" value="CH"/>
    <property type="match status" value="1"/>
</dbReference>
<keyword evidence="4 8" id="KW-0112">Calmodulin-binding</keyword>
<dbReference type="CDD" id="cd21283">
    <property type="entry name" value="CH_CNN2"/>
    <property type="match status" value="1"/>
</dbReference>
<feature type="compositionally biased region" description="Pro residues" evidence="9">
    <location>
        <begin position="96"/>
        <end position="115"/>
    </location>
</feature>
<dbReference type="Proteomes" id="UP000694542">
    <property type="component" value="Chromosome 20"/>
</dbReference>
<dbReference type="AlphaFoldDB" id="A0A8C0YU06"/>
<dbReference type="OrthoDB" id="21595at2759"/>
<organism evidence="11 12">
    <name type="scientific">Canis lupus familiaris</name>
    <name type="common">Dog</name>
    <name type="synonym">Canis familiaris</name>
    <dbReference type="NCBI Taxonomy" id="9615"/>
    <lineage>
        <taxon>Eukaryota</taxon>
        <taxon>Metazoa</taxon>
        <taxon>Chordata</taxon>
        <taxon>Craniata</taxon>
        <taxon>Vertebrata</taxon>
        <taxon>Euteleostomi</taxon>
        <taxon>Mammalia</taxon>
        <taxon>Eutheria</taxon>
        <taxon>Laurasiatheria</taxon>
        <taxon>Carnivora</taxon>
        <taxon>Caniformia</taxon>
        <taxon>Canidae</taxon>
        <taxon>Canis</taxon>
    </lineage>
</organism>
<evidence type="ECO:0000256" key="9">
    <source>
        <dbReference type="SAM" id="MobiDB-lite"/>
    </source>
</evidence>
<feature type="compositionally biased region" description="Basic residues" evidence="9">
    <location>
        <begin position="74"/>
        <end position="84"/>
    </location>
</feature>
<evidence type="ECO:0000256" key="1">
    <source>
        <dbReference type="ARBA" id="ARBA00009631"/>
    </source>
</evidence>
<accession>A0A8C0YU06</accession>
<dbReference type="Gene3D" id="1.10.418.10">
    <property type="entry name" value="Calponin-like domain"/>
    <property type="match status" value="1"/>
</dbReference>
<dbReference type="InterPro" id="IPR003096">
    <property type="entry name" value="SM22_calponin"/>
</dbReference>
<reference evidence="11" key="2">
    <citation type="submission" date="2025-08" db="UniProtKB">
        <authorList>
            <consortium name="Ensembl"/>
        </authorList>
    </citation>
    <scope>IDENTIFICATION</scope>
</reference>
<keyword evidence="3" id="KW-0677">Repeat</keyword>
<evidence type="ECO:0000256" key="3">
    <source>
        <dbReference type="ARBA" id="ARBA00022737"/>
    </source>
</evidence>
<dbReference type="Pfam" id="PF00402">
    <property type="entry name" value="Calponin"/>
    <property type="match status" value="2"/>
</dbReference>
<keyword evidence="5" id="KW-0007">Acetylation</keyword>
<dbReference type="PROSITE" id="PS51122">
    <property type="entry name" value="CALPONIN_2"/>
    <property type="match status" value="1"/>
</dbReference>
<keyword evidence="6 8" id="KW-0009">Actin-binding</keyword>
<dbReference type="PROSITE" id="PS01052">
    <property type="entry name" value="CALPONIN_1"/>
    <property type="match status" value="1"/>
</dbReference>
<feature type="region of interest" description="Disordered" evidence="9">
    <location>
        <begin position="1"/>
        <end position="128"/>
    </location>
</feature>
<evidence type="ECO:0000256" key="6">
    <source>
        <dbReference type="ARBA" id="ARBA00023203"/>
    </source>
</evidence>
<dbReference type="PRINTS" id="PR00889">
    <property type="entry name" value="CALPONIN"/>
</dbReference>